<name>A0A8D8R5T2_9HEMI</name>
<dbReference type="PANTHER" id="PTHR13030">
    <property type="entry name" value="NUDIX HYDROLASE"/>
    <property type="match status" value="1"/>
</dbReference>
<dbReference type="SUPFAM" id="SSF55811">
    <property type="entry name" value="Nudix"/>
    <property type="match status" value="1"/>
</dbReference>
<accession>A0A8D8R5T2</accession>
<keyword evidence="1" id="KW-0732">Signal</keyword>
<feature type="signal peptide" evidence="1">
    <location>
        <begin position="1"/>
        <end position="22"/>
    </location>
</feature>
<protein>
    <submittedName>
        <fullName evidence="2">ADP-ribose pyrophosphatase, mitochondrial</fullName>
    </submittedName>
</protein>
<dbReference type="InterPro" id="IPR015797">
    <property type="entry name" value="NUDIX_hydrolase-like_dom_sf"/>
</dbReference>
<dbReference type="EMBL" id="HBUF01131416">
    <property type="protein sequence ID" value="CAG6644251.1"/>
    <property type="molecule type" value="Transcribed_RNA"/>
</dbReference>
<organism evidence="2">
    <name type="scientific">Cacopsylla melanoneura</name>
    <dbReference type="NCBI Taxonomy" id="428564"/>
    <lineage>
        <taxon>Eukaryota</taxon>
        <taxon>Metazoa</taxon>
        <taxon>Ecdysozoa</taxon>
        <taxon>Arthropoda</taxon>
        <taxon>Hexapoda</taxon>
        <taxon>Insecta</taxon>
        <taxon>Pterygota</taxon>
        <taxon>Neoptera</taxon>
        <taxon>Paraneoptera</taxon>
        <taxon>Hemiptera</taxon>
        <taxon>Sternorrhyncha</taxon>
        <taxon>Psylloidea</taxon>
        <taxon>Psyllidae</taxon>
        <taxon>Psyllinae</taxon>
        <taxon>Cacopsylla</taxon>
    </lineage>
</organism>
<dbReference type="AlphaFoldDB" id="A0A8D8R5T2"/>
<feature type="chain" id="PRO_5033670894" evidence="1">
    <location>
        <begin position="23"/>
        <end position="312"/>
    </location>
</feature>
<sequence length="312" mass="36346">MTTTRGFLSIIFIAFFLHLNWAISVFDAPFRRESREELFDDVYPQSNVTRVLVSGQRRIDWEAPMPQYNPPYFVHPSVIGAPWADTENVREYRDKFNRLDGDLDRRRARNEKYEFEIKTGRPLNPRGRTGVCGRGLLGRWGPNHVSLLIVSRWFRDQKGEKVIMPSTGNPLLEFVAVKMHGQWGIPGGFVQEDESYMQRAQKEFMDEALNASNMTERERKLLAKHMSDGYDEHAHFISRGYIDDCRNTDNAWLEGTCSGILDKDGHFSICLDLKPGDGAEDVKWLIAHRDMTMPRNHKKFVRYMTELQFAHW</sequence>
<evidence type="ECO:0000313" key="2">
    <source>
        <dbReference type="EMBL" id="CAG6644251.1"/>
    </source>
</evidence>
<evidence type="ECO:0000256" key="1">
    <source>
        <dbReference type="SAM" id="SignalP"/>
    </source>
</evidence>
<reference evidence="2" key="1">
    <citation type="submission" date="2021-05" db="EMBL/GenBank/DDBJ databases">
        <authorList>
            <person name="Alioto T."/>
            <person name="Alioto T."/>
            <person name="Gomez Garrido J."/>
        </authorList>
    </citation>
    <scope>NUCLEOTIDE SEQUENCE</scope>
</reference>
<dbReference type="EMBL" id="HBUF01446879">
    <property type="protein sequence ID" value="CAG6743356.1"/>
    <property type="molecule type" value="Transcribed_RNA"/>
</dbReference>
<proteinExistence type="predicted"/>
<dbReference type="InterPro" id="IPR039989">
    <property type="entry name" value="NUDT9"/>
</dbReference>
<dbReference type="PANTHER" id="PTHR13030:SF8">
    <property type="entry name" value="ADP-RIBOSE PYROPHOSPHATASE, MITOCHONDRIAL"/>
    <property type="match status" value="1"/>
</dbReference>
<dbReference type="EMBL" id="HBUF01602049">
    <property type="protein sequence ID" value="CAG6776364.1"/>
    <property type="molecule type" value="Transcribed_RNA"/>
</dbReference>
<dbReference type="Pfam" id="PF25969">
    <property type="entry name" value="NUDT9_N"/>
    <property type="match status" value="1"/>
</dbReference>
<dbReference type="GO" id="GO:0047631">
    <property type="term" value="F:ADP-ribose diphosphatase activity"/>
    <property type="evidence" value="ECO:0007669"/>
    <property type="project" value="InterPro"/>
</dbReference>
<dbReference type="Gene3D" id="3.90.79.10">
    <property type="entry name" value="Nucleoside Triphosphate Pyrophosphohydrolase"/>
    <property type="match status" value="1"/>
</dbReference>